<dbReference type="Proteomes" id="UP000184315">
    <property type="component" value="Unassembled WGS sequence"/>
</dbReference>
<protein>
    <submittedName>
        <fullName evidence="1">Uncharacterized cysteine-rich protein YhjQ</fullName>
    </submittedName>
</protein>
<evidence type="ECO:0000313" key="2">
    <source>
        <dbReference type="Proteomes" id="UP000184315"/>
    </source>
</evidence>
<dbReference type="Gene3D" id="1.20.1270.360">
    <property type="match status" value="1"/>
</dbReference>
<sequence>MFISIGQLCWTIAGFMSRGSRFIAPLCRTCLEICEACAKECQKHNNTHCQSCATACQNAAEEYRKIAMVGAAI</sequence>
<proteinExistence type="predicted"/>
<dbReference type="RefSeq" id="WP_072719450.1">
    <property type="nucleotide sequence ID" value="NZ_LN889801.1"/>
</dbReference>
<dbReference type="InterPro" id="IPR005560">
    <property type="entry name" value="Csp_YhjQ"/>
</dbReference>
<dbReference type="AlphaFoldDB" id="A0A1J1LL48"/>
<dbReference type="PANTHER" id="PTHR37310">
    <property type="entry name" value="CYTOPLASMIC PROTEIN-RELATED"/>
    <property type="match status" value="1"/>
</dbReference>
<dbReference type="EMBL" id="CZDF01000154">
    <property type="protein sequence ID" value="CUR32754.1"/>
    <property type="molecule type" value="Genomic_DNA"/>
</dbReference>
<reference evidence="2" key="1">
    <citation type="submission" date="2015-10" db="EMBL/GenBank/DDBJ databases">
        <authorList>
            <person name="Regsiter A."/>
            <person name="william w."/>
        </authorList>
    </citation>
    <scope>NUCLEOTIDE SEQUENCE [LARGE SCALE GENOMIC DNA]</scope>
</reference>
<accession>A0A1J1LL48</accession>
<keyword evidence="2" id="KW-1185">Reference proteome</keyword>
<dbReference type="Pfam" id="PF03860">
    <property type="entry name" value="Csp"/>
    <property type="match status" value="1"/>
</dbReference>
<organism evidence="1 2">
    <name type="scientific">Planktothrix tepida PCC 9214</name>
    <dbReference type="NCBI Taxonomy" id="671072"/>
    <lineage>
        <taxon>Bacteria</taxon>
        <taxon>Bacillati</taxon>
        <taxon>Cyanobacteriota</taxon>
        <taxon>Cyanophyceae</taxon>
        <taxon>Oscillatoriophycideae</taxon>
        <taxon>Oscillatoriales</taxon>
        <taxon>Microcoleaceae</taxon>
        <taxon>Planktothrix</taxon>
    </lineage>
</organism>
<dbReference type="PANTHER" id="PTHR37310:SF1">
    <property type="entry name" value="CYTOPLASMIC PROTEIN"/>
    <property type="match status" value="1"/>
</dbReference>
<dbReference type="OrthoDB" id="5396211at2"/>
<gene>
    <name evidence="1" type="ORF">PL9214490301</name>
</gene>
<evidence type="ECO:0000313" key="1">
    <source>
        <dbReference type="EMBL" id="CUR32754.1"/>
    </source>
</evidence>
<name>A0A1J1LL48_9CYAN</name>